<reference evidence="1 2" key="1">
    <citation type="submission" date="2024-09" db="EMBL/GenBank/DDBJ databases">
        <authorList>
            <person name="Lee S.D."/>
        </authorList>
    </citation>
    <scope>NUCLEOTIDE SEQUENCE [LARGE SCALE GENOMIC DNA]</scope>
    <source>
        <strain evidence="1 2">N1-1</strain>
    </source>
</reference>
<accession>A0ABV6V4U4</accession>
<evidence type="ECO:0000313" key="2">
    <source>
        <dbReference type="Proteomes" id="UP001592582"/>
    </source>
</evidence>
<sequence>MDADHARAAELDALRGAFTTGCAPALGWDAVRVFEAEHGIVLPEPYRTFVAEICDGSTQGPPEWGLLPLASLPDGWRGGGTGRDLVKPFPLASRWIWTDHPRPVEEIQAEIDAVSDHGSVILGDEGCGMYWHLVVAGPSRGHIWLVFEDGAVPFGAEFDYEPGEAAFPHGDSGFAGWVKHWAAGNSWFDDDDE</sequence>
<evidence type="ECO:0000313" key="1">
    <source>
        <dbReference type="EMBL" id="MFC1408745.1"/>
    </source>
</evidence>
<name>A0ABV6V4U4_9ACTN</name>
<comment type="caution">
    <text evidence="1">The sequence shown here is derived from an EMBL/GenBank/DDBJ whole genome shotgun (WGS) entry which is preliminary data.</text>
</comment>
<protein>
    <submittedName>
        <fullName evidence="1">SMI1/KNR4 family protein</fullName>
    </submittedName>
</protein>
<keyword evidence="2" id="KW-1185">Reference proteome</keyword>
<proteinExistence type="predicted"/>
<dbReference type="InterPro" id="IPR018958">
    <property type="entry name" value="Knr4/Smi1-like_dom"/>
</dbReference>
<gene>
    <name evidence="1" type="ORF">ACEZDG_05570</name>
</gene>
<dbReference type="Pfam" id="PF09346">
    <property type="entry name" value="SMI1_KNR4"/>
    <property type="match status" value="1"/>
</dbReference>
<dbReference type="EMBL" id="JBHEZX010000002">
    <property type="protein sequence ID" value="MFC1408745.1"/>
    <property type="molecule type" value="Genomic_DNA"/>
</dbReference>
<dbReference type="Proteomes" id="UP001592582">
    <property type="component" value="Unassembled WGS sequence"/>
</dbReference>
<organism evidence="1 2">
    <name type="scientific">Streptacidiphilus alkalitolerans</name>
    <dbReference type="NCBI Taxonomy" id="3342712"/>
    <lineage>
        <taxon>Bacteria</taxon>
        <taxon>Bacillati</taxon>
        <taxon>Actinomycetota</taxon>
        <taxon>Actinomycetes</taxon>
        <taxon>Kitasatosporales</taxon>
        <taxon>Streptomycetaceae</taxon>
        <taxon>Streptacidiphilus</taxon>
    </lineage>
</organism>